<name>A0A075FI41_9EURY</name>
<dbReference type="CDD" id="cd00513">
    <property type="entry name" value="Ribosomal_L32_L32e"/>
    <property type="match status" value="1"/>
</dbReference>
<dbReference type="Gene3D" id="1.10.720.30">
    <property type="entry name" value="SAP domain"/>
    <property type="match status" value="1"/>
</dbReference>
<evidence type="ECO:0000256" key="1">
    <source>
        <dbReference type="ARBA" id="ARBA00008431"/>
    </source>
</evidence>
<dbReference type="Pfam" id="PF02037">
    <property type="entry name" value="SAP"/>
    <property type="match status" value="1"/>
</dbReference>
<dbReference type="InterPro" id="IPR003034">
    <property type="entry name" value="SAP_dom"/>
</dbReference>
<dbReference type="SUPFAM" id="SSF68906">
    <property type="entry name" value="SAP domain"/>
    <property type="match status" value="1"/>
</dbReference>
<evidence type="ECO:0000256" key="4">
    <source>
        <dbReference type="ARBA" id="ARBA00035229"/>
    </source>
</evidence>
<feature type="domain" description="SAP" evidence="7">
    <location>
        <begin position="3"/>
        <end position="37"/>
    </location>
</feature>
<dbReference type="NCBIfam" id="NF006332">
    <property type="entry name" value="PRK08562.1"/>
    <property type="match status" value="1"/>
</dbReference>
<dbReference type="SMART" id="SM01393">
    <property type="entry name" value="Ribosomal_L32e"/>
    <property type="match status" value="1"/>
</dbReference>
<dbReference type="InterPro" id="IPR001515">
    <property type="entry name" value="Ribosomal_eL32"/>
</dbReference>
<sequence>MAYDELTVVELKDMLRERGLPVSGRKSELVARLTDADEAPSEAEQEEASLENAPDIIDEGDDFEEDDDDYFEEEGDFEEWDDFHTSRQKPVLDDATRAALDMRAAQSKKQPAFRRQEWFRYRRLSKTGYRKPKGKDSKMRQNRKYRAPMARVGYGKVAAARGLHPSGFAEVLVHNSNELDGLDPELQAVRIGAGVGNRKRSRIHDRADDLGLRVLNRRPIDRKGDLQ</sequence>
<feature type="region of interest" description="Disordered" evidence="6">
    <location>
        <begin position="31"/>
        <end position="68"/>
    </location>
</feature>
<feature type="compositionally biased region" description="Acidic residues" evidence="6">
    <location>
        <begin position="56"/>
        <end position="68"/>
    </location>
</feature>
<dbReference type="PROSITE" id="PS50800">
    <property type="entry name" value="SAP"/>
    <property type="match status" value="1"/>
</dbReference>
<feature type="compositionally biased region" description="Acidic residues" evidence="6">
    <location>
        <begin position="36"/>
        <end position="49"/>
    </location>
</feature>
<accession>A0A075FI41</accession>
<dbReference type="PANTHER" id="PTHR23413">
    <property type="entry name" value="60S RIBOSOMAL PROTEIN L32 AND DNA-DIRECTED RNA POLYMERASE II, SUBUNIT N"/>
    <property type="match status" value="1"/>
</dbReference>
<proteinExistence type="inferred from homology"/>
<comment type="similarity">
    <text evidence="1">Belongs to the eukaryotic ribosomal protein eL32 family.</text>
</comment>
<dbReference type="AlphaFoldDB" id="A0A075FI41"/>
<evidence type="ECO:0000256" key="6">
    <source>
        <dbReference type="SAM" id="MobiDB-lite"/>
    </source>
</evidence>
<dbReference type="GO" id="GO:0022625">
    <property type="term" value="C:cytosolic large ribosomal subunit"/>
    <property type="evidence" value="ECO:0007669"/>
    <property type="project" value="TreeGrafter"/>
</dbReference>
<evidence type="ECO:0000256" key="3">
    <source>
        <dbReference type="ARBA" id="ARBA00023274"/>
    </source>
</evidence>
<dbReference type="GO" id="GO:0003735">
    <property type="term" value="F:structural constituent of ribosome"/>
    <property type="evidence" value="ECO:0007669"/>
    <property type="project" value="InterPro"/>
</dbReference>
<reference evidence="8" key="1">
    <citation type="journal article" date="2014" name="Genome Biol. Evol.">
        <title>Pangenome evidence for extensive interdomain horizontal transfer affecting lineage core and shell genes in uncultured planktonic thaumarchaeota and euryarchaeota.</title>
        <authorList>
            <person name="Deschamps P."/>
            <person name="Zivanovic Y."/>
            <person name="Moreira D."/>
            <person name="Rodriguez-Valera F."/>
            <person name="Lopez-Garcia P."/>
        </authorList>
    </citation>
    <scope>NUCLEOTIDE SEQUENCE</scope>
</reference>
<evidence type="ECO:0000259" key="7">
    <source>
        <dbReference type="PROSITE" id="PS50800"/>
    </source>
</evidence>
<dbReference type="Pfam" id="PF01655">
    <property type="entry name" value="Ribosomal_L32e"/>
    <property type="match status" value="1"/>
</dbReference>
<dbReference type="InterPro" id="IPR023654">
    <property type="entry name" value="Ribosomal_eL32_arc"/>
</dbReference>
<dbReference type="SMART" id="SM00513">
    <property type="entry name" value="SAP"/>
    <property type="match status" value="1"/>
</dbReference>
<protein>
    <recommendedName>
        <fullName evidence="4">Large ribosomal subunit protein eL32</fullName>
    </recommendedName>
    <alternativeName>
        <fullName evidence="5">50S ribosomal protein L32e</fullName>
    </alternativeName>
</protein>
<dbReference type="GO" id="GO:0006412">
    <property type="term" value="P:translation"/>
    <property type="evidence" value="ECO:0007669"/>
    <property type="project" value="InterPro"/>
</dbReference>
<dbReference type="EMBL" id="KF900323">
    <property type="protein sequence ID" value="AIE90939.1"/>
    <property type="molecule type" value="Genomic_DNA"/>
</dbReference>
<dbReference type="SUPFAM" id="SSF52042">
    <property type="entry name" value="Ribosomal protein L32e"/>
    <property type="match status" value="1"/>
</dbReference>
<evidence type="ECO:0000313" key="8">
    <source>
        <dbReference type="EMBL" id="AIE90939.1"/>
    </source>
</evidence>
<organism evidence="8">
    <name type="scientific">uncultured marine group II/III euryarchaeote AD1000_09_E08</name>
    <dbReference type="NCBI Taxonomy" id="1457711"/>
    <lineage>
        <taxon>Archaea</taxon>
        <taxon>Methanobacteriati</taxon>
        <taxon>Methanobacteriota</taxon>
        <taxon>environmental samples</taxon>
    </lineage>
</organism>
<evidence type="ECO:0000256" key="5">
    <source>
        <dbReference type="ARBA" id="ARBA00035377"/>
    </source>
</evidence>
<evidence type="ECO:0000256" key="2">
    <source>
        <dbReference type="ARBA" id="ARBA00022980"/>
    </source>
</evidence>
<keyword evidence="3" id="KW-0687">Ribonucleoprotein</keyword>
<gene>
    <name evidence="8" type="primary">RP-L32e</name>
    <name evidence="8" type="synonym">RPL32</name>
</gene>
<keyword evidence="2 8" id="KW-0689">Ribosomal protein</keyword>
<dbReference type="InterPro" id="IPR036351">
    <property type="entry name" value="Ribosomal_eL32_sf"/>
</dbReference>
<dbReference type="InterPro" id="IPR036361">
    <property type="entry name" value="SAP_dom_sf"/>
</dbReference>
<dbReference type="PANTHER" id="PTHR23413:SF1">
    <property type="entry name" value="RIBOSOMAL PROTEIN L32"/>
    <property type="match status" value="1"/>
</dbReference>